<organism evidence="5 6">
    <name type="scientific">Pseudacidovorax intermedius</name>
    <dbReference type="NCBI Taxonomy" id="433924"/>
    <lineage>
        <taxon>Bacteria</taxon>
        <taxon>Pseudomonadati</taxon>
        <taxon>Pseudomonadota</taxon>
        <taxon>Betaproteobacteria</taxon>
        <taxon>Burkholderiales</taxon>
        <taxon>Comamonadaceae</taxon>
        <taxon>Pseudacidovorax</taxon>
    </lineage>
</organism>
<keyword evidence="3" id="KW-0804">Transcription</keyword>
<name>A0A147GPR4_9BURK</name>
<dbReference type="SMART" id="SM00345">
    <property type="entry name" value="HTH_GNTR"/>
    <property type="match status" value="1"/>
</dbReference>
<dbReference type="Gene3D" id="1.20.120.530">
    <property type="entry name" value="GntR ligand-binding domain-like"/>
    <property type="match status" value="1"/>
</dbReference>
<dbReference type="PANTHER" id="PTHR43537">
    <property type="entry name" value="TRANSCRIPTIONAL REGULATOR, GNTR FAMILY"/>
    <property type="match status" value="1"/>
</dbReference>
<dbReference type="Gene3D" id="1.10.10.10">
    <property type="entry name" value="Winged helix-like DNA-binding domain superfamily/Winged helix DNA-binding domain"/>
    <property type="match status" value="1"/>
</dbReference>
<comment type="caution">
    <text evidence="5">The sequence shown here is derived from an EMBL/GenBank/DDBJ whole genome shotgun (WGS) entry which is preliminary data.</text>
</comment>
<dbReference type="PANTHER" id="PTHR43537:SF50">
    <property type="entry name" value="TRANSCRIPTIONAL REGULATORY PROTEIN"/>
    <property type="match status" value="1"/>
</dbReference>
<dbReference type="InterPro" id="IPR000524">
    <property type="entry name" value="Tscrpt_reg_HTH_GntR"/>
</dbReference>
<keyword evidence="1" id="KW-0805">Transcription regulation</keyword>
<dbReference type="EMBL" id="LDSL01000128">
    <property type="protein sequence ID" value="KTT16258.1"/>
    <property type="molecule type" value="Genomic_DNA"/>
</dbReference>
<evidence type="ECO:0000313" key="5">
    <source>
        <dbReference type="EMBL" id="KTT16258.1"/>
    </source>
</evidence>
<evidence type="ECO:0000256" key="1">
    <source>
        <dbReference type="ARBA" id="ARBA00023015"/>
    </source>
</evidence>
<proteinExistence type="predicted"/>
<dbReference type="SUPFAM" id="SSF48008">
    <property type="entry name" value="GntR ligand-binding domain-like"/>
    <property type="match status" value="1"/>
</dbReference>
<evidence type="ECO:0000256" key="3">
    <source>
        <dbReference type="ARBA" id="ARBA00023163"/>
    </source>
</evidence>
<dbReference type="CDD" id="cd07377">
    <property type="entry name" value="WHTH_GntR"/>
    <property type="match status" value="1"/>
</dbReference>
<dbReference type="InterPro" id="IPR036388">
    <property type="entry name" value="WH-like_DNA-bd_sf"/>
</dbReference>
<dbReference type="InterPro" id="IPR011711">
    <property type="entry name" value="GntR_C"/>
</dbReference>
<keyword evidence="2" id="KW-0238">DNA-binding</keyword>
<dbReference type="PRINTS" id="PR00035">
    <property type="entry name" value="HTHGNTR"/>
</dbReference>
<dbReference type="GO" id="GO:0003677">
    <property type="term" value="F:DNA binding"/>
    <property type="evidence" value="ECO:0007669"/>
    <property type="project" value="UniProtKB-KW"/>
</dbReference>
<evidence type="ECO:0000313" key="6">
    <source>
        <dbReference type="Proteomes" id="UP000072741"/>
    </source>
</evidence>
<dbReference type="PROSITE" id="PS50949">
    <property type="entry name" value="HTH_GNTR"/>
    <property type="match status" value="1"/>
</dbReference>
<sequence length="222" mass="24349">MARAPTLVARVTEHVRRCIVEGEWKLGEYISEERIASSIEVSRTPVREALTALQMQGLVTIQPQRGTFVFLPTQEEVVVLCEFRKIMECQAMSLCMEKSAAATLAALRAANVEMQAAAARGDRLTYGKSDADFHNVFFDNCGNRFFAEAYYLMSGRFDALRNFLSGNLSRANPSPADEHEDIIDAFASGKLEDTQALLSSHVLAMSGRFATAMASGASPPQT</sequence>
<accession>A0A147GPR4</accession>
<feature type="domain" description="HTH gntR-type" evidence="4">
    <location>
        <begin position="5"/>
        <end position="72"/>
    </location>
</feature>
<dbReference type="SUPFAM" id="SSF46785">
    <property type="entry name" value="Winged helix' DNA-binding domain"/>
    <property type="match status" value="1"/>
</dbReference>
<dbReference type="Proteomes" id="UP000072741">
    <property type="component" value="Unassembled WGS sequence"/>
</dbReference>
<dbReference type="AlphaFoldDB" id="A0A147GPR4"/>
<dbReference type="Pfam" id="PF07729">
    <property type="entry name" value="FCD"/>
    <property type="match status" value="1"/>
</dbReference>
<dbReference type="InterPro" id="IPR008920">
    <property type="entry name" value="TF_FadR/GntR_C"/>
</dbReference>
<dbReference type="PATRIC" id="fig|433924.3.peg.738"/>
<evidence type="ECO:0000259" key="4">
    <source>
        <dbReference type="PROSITE" id="PS50949"/>
    </source>
</evidence>
<dbReference type="GO" id="GO:0003700">
    <property type="term" value="F:DNA-binding transcription factor activity"/>
    <property type="evidence" value="ECO:0007669"/>
    <property type="project" value="InterPro"/>
</dbReference>
<dbReference type="Pfam" id="PF00392">
    <property type="entry name" value="GntR"/>
    <property type="match status" value="1"/>
</dbReference>
<protein>
    <recommendedName>
        <fullName evidence="4">HTH gntR-type domain-containing protein</fullName>
    </recommendedName>
</protein>
<dbReference type="RefSeq" id="WP_058643467.1">
    <property type="nucleotide sequence ID" value="NZ_LDSL01000128.1"/>
</dbReference>
<keyword evidence="6" id="KW-1185">Reference proteome</keyword>
<gene>
    <name evidence="5" type="ORF">NS331_18750</name>
</gene>
<reference evidence="5 6" key="1">
    <citation type="journal article" date="2016" name="Front. Microbiol.">
        <title>Genomic Resource of Rice Seed Associated Bacteria.</title>
        <authorList>
            <person name="Midha S."/>
            <person name="Bansal K."/>
            <person name="Sharma S."/>
            <person name="Kumar N."/>
            <person name="Patil P.P."/>
            <person name="Chaudhry V."/>
            <person name="Patil P.B."/>
        </authorList>
    </citation>
    <scope>NUCLEOTIDE SEQUENCE [LARGE SCALE GENOMIC DNA]</scope>
    <source>
        <strain evidence="5 6">NS331</strain>
    </source>
</reference>
<dbReference type="SMART" id="SM00895">
    <property type="entry name" value="FCD"/>
    <property type="match status" value="1"/>
</dbReference>
<dbReference type="InterPro" id="IPR036390">
    <property type="entry name" value="WH_DNA-bd_sf"/>
</dbReference>
<evidence type="ECO:0000256" key="2">
    <source>
        <dbReference type="ARBA" id="ARBA00023125"/>
    </source>
</evidence>